<evidence type="ECO:0000256" key="10">
    <source>
        <dbReference type="ARBA" id="ARBA00022842"/>
    </source>
</evidence>
<evidence type="ECO:0000256" key="7">
    <source>
        <dbReference type="ARBA" id="ARBA00022723"/>
    </source>
</evidence>
<proteinExistence type="inferred from homology"/>
<dbReference type="GO" id="GO:0006397">
    <property type="term" value="P:mRNA processing"/>
    <property type="evidence" value="ECO:0007669"/>
    <property type="project" value="UniProtKB-KW"/>
</dbReference>
<keyword evidence="8" id="KW-0378">Hydrolase</keyword>
<dbReference type="AlphaFoldDB" id="H3DJE5"/>
<evidence type="ECO:0000256" key="4">
    <source>
        <dbReference type="ARBA" id="ARBA00022553"/>
    </source>
</evidence>
<feature type="domain" description="2',5'-phosphodiesterase 12-like N-terminal" evidence="17">
    <location>
        <begin position="144"/>
        <end position="247"/>
    </location>
</feature>
<dbReference type="STRING" id="99883.ENSTNIP00000020641"/>
<dbReference type="InParanoid" id="H3DJE5"/>
<dbReference type="PANTHER" id="PTHR12121">
    <property type="entry name" value="CARBON CATABOLITE REPRESSOR PROTEIN 4"/>
    <property type="match status" value="1"/>
</dbReference>
<reference evidence="18" key="3">
    <citation type="submission" date="2025-09" db="UniProtKB">
        <authorList>
            <consortium name="Ensembl"/>
        </authorList>
    </citation>
    <scope>IDENTIFICATION</scope>
</reference>
<evidence type="ECO:0000256" key="12">
    <source>
        <dbReference type="ARBA" id="ARBA00023128"/>
    </source>
</evidence>
<evidence type="ECO:0000256" key="9">
    <source>
        <dbReference type="ARBA" id="ARBA00022839"/>
    </source>
</evidence>
<dbReference type="GO" id="GO:0000288">
    <property type="term" value="P:nuclear-transcribed mRNA catabolic process, deadenylation-dependent decay"/>
    <property type="evidence" value="ECO:0007669"/>
    <property type="project" value="TreeGrafter"/>
</dbReference>
<feature type="region of interest" description="Disordered" evidence="15">
    <location>
        <begin position="83"/>
        <end position="103"/>
    </location>
</feature>
<dbReference type="Gene3D" id="3.60.10.10">
    <property type="entry name" value="Endonuclease/exonuclease/phosphatase"/>
    <property type="match status" value="1"/>
</dbReference>
<dbReference type="SUPFAM" id="SSF56219">
    <property type="entry name" value="DNase I-like"/>
    <property type="match status" value="1"/>
</dbReference>
<organism evidence="18 19">
    <name type="scientific">Tetraodon nigroviridis</name>
    <name type="common">Spotted green pufferfish</name>
    <name type="synonym">Chelonodon nigroviridis</name>
    <dbReference type="NCBI Taxonomy" id="99883"/>
    <lineage>
        <taxon>Eukaryota</taxon>
        <taxon>Metazoa</taxon>
        <taxon>Chordata</taxon>
        <taxon>Craniata</taxon>
        <taxon>Vertebrata</taxon>
        <taxon>Euteleostomi</taxon>
        <taxon>Actinopterygii</taxon>
        <taxon>Neopterygii</taxon>
        <taxon>Teleostei</taxon>
        <taxon>Neoteleostei</taxon>
        <taxon>Acanthomorphata</taxon>
        <taxon>Eupercaria</taxon>
        <taxon>Tetraodontiformes</taxon>
        <taxon>Tetradontoidea</taxon>
        <taxon>Tetraodontidae</taxon>
        <taxon>Tetraodon</taxon>
    </lineage>
</organism>
<dbReference type="InterPro" id="IPR048821">
    <property type="entry name" value="PDE12-like_N"/>
</dbReference>
<evidence type="ECO:0000256" key="15">
    <source>
        <dbReference type="SAM" id="MobiDB-lite"/>
    </source>
</evidence>
<reference evidence="19" key="1">
    <citation type="journal article" date="2004" name="Nature">
        <title>Genome duplication in the teleost fish Tetraodon nigroviridis reveals the early vertebrate proto-karyotype.</title>
        <authorList>
            <person name="Jaillon O."/>
            <person name="Aury J.-M."/>
            <person name="Brunet F."/>
            <person name="Petit J.-L."/>
            <person name="Stange-Thomann N."/>
            <person name="Mauceli E."/>
            <person name="Bouneau L."/>
            <person name="Fischer C."/>
            <person name="Ozouf-Costaz C."/>
            <person name="Bernot A."/>
            <person name="Nicaud S."/>
            <person name="Jaffe D."/>
            <person name="Fisher S."/>
            <person name="Lutfalla G."/>
            <person name="Dossat C."/>
            <person name="Segurens B."/>
            <person name="Dasilva C."/>
            <person name="Salanoubat M."/>
            <person name="Levy M."/>
            <person name="Boudet N."/>
            <person name="Castellano S."/>
            <person name="Anthouard V."/>
            <person name="Jubin C."/>
            <person name="Castelli V."/>
            <person name="Katinka M."/>
            <person name="Vacherie B."/>
            <person name="Biemont C."/>
            <person name="Skalli Z."/>
            <person name="Cattolico L."/>
            <person name="Poulain J."/>
            <person name="De Berardinis V."/>
            <person name="Cruaud C."/>
            <person name="Duprat S."/>
            <person name="Brottier P."/>
            <person name="Coutanceau J.-P."/>
            <person name="Gouzy J."/>
            <person name="Parra G."/>
            <person name="Lardier G."/>
            <person name="Chapple C."/>
            <person name="McKernan K.J."/>
            <person name="McEwan P."/>
            <person name="Bosak S."/>
            <person name="Kellis M."/>
            <person name="Volff J.-N."/>
            <person name="Guigo R."/>
            <person name="Zody M.C."/>
            <person name="Mesirov J."/>
            <person name="Lindblad-Toh K."/>
            <person name="Birren B."/>
            <person name="Nusbaum C."/>
            <person name="Kahn D."/>
            <person name="Robinson-Rechavi M."/>
            <person name="Laudet V."/>
            <person name="Schachter V."/>
            <person name="Quetier F."/>
            <person name="Saurin W."/>
            <person name="Scarpelli C."/>
            <person name="Wincker P."/>
            <person name="Lander E.S."/>
            <person name="Weissenbach J."/>
            <person name="Roest Crollius H."/>
        </authorList>
    </citation>
    <scope>NUCLEOTIDE SEQUENCE [LARGE SCALE GENOMIC DNA]</scope>
</reference>
<dbReference type="PANTHER" id="PTHR12121:SF37">
    <property type="entry name" value="2',5'-PHOSPHODIESTERASE 12"/>
    <property type="match status" value="1"/>
</dbReference>
<keyword evidence="4" id="KW-0597">Phosphoprotein</keyword>
<evidence type="ECO:0000259" key="16">
    <source>
        <dbReference type="Pfam" id="PF03372"/>
    </source>
</evidence>
<dbReference type="HOGENOM" id="CLU_016428_7_2_1"/>
<dbReference type="FunFam" id="3.60.10.10:FF:000018">
    <property type="entry name" value="2',5'-phosphodiesterase 12"/>
    <property type="match status" value="1"/>
</dbReference>
<dbReference type="Pfam" id="PF21171">
    <property type="entry name" value="PDE12-like_N"/>
    <property type="match status" value="1"/>
</dbReference>
<keyword evidence="10" id="KW-0460">Magnesium</keyword>
<evidence type="ECO:0000256" key="6">
    <source>
        <dbReference type="ARBA" id="ARBA00022722"/>
    </source>
</evidence>
<evidence type="ECO:0000259" key="17">
    <source>
        <dbReference type="Pfam" id="PF21171"/>
    </source>
</evidence>
<comment type="similarity">
    <text evidence="3">Belongs to the CCR4/nocturin family.</text>
</comment>
<evidence type="ECO:0000256" key="14">
    <source>
        <dbReference type="ARBA" id="ARBA00083541"/>
    </source>
</evidence>
<reference evidence="18" key="2">
    <citation type="submission" date="2025-08" db="UniProtKB">
        <authorList>
            <consortium name="Ensembl"/>
        </authorList>
    </citation>
    <scope>IDENTIFICATION</scope>
</reference>
<evidence type="ECO:0000256" key="5">
    <source>
        <dbReference type="ARBA" id="ARBA00022664"/>
    </source>
</evidence>
<dbReference type="GO" id="GO:0046872">
    <property type="term" value="F:metal ion binding"/>
    <property type="evidence" value="ECO:0007669"/>
    <property type="project" value="UniProtKB-KW"/>
</dbReference>
<evidence type="ECO:0000256" key="13">
    <source>
        <dbReference type="ARBA" id="ARBA00072755"/>
    </source>
</evidence>
<comment type="subcellular location">
    <subcellularLocation>
        <location evidence="2">Mitochondrion matrix</location>
    </subcellularLocation>
</comment>
<keyword evidence="5" id="KW-0507">mRNA processing</keyword>
<evidence type="ECO:0000256" key="8">
    <source>
        <dbReference type="ARBA" id="ARBA00022801"/>
    </source>
</evidence>
<protein>
    <recommendedName>
        <fullName evidence="13">2',5'-phosphodiesterase 12</fullName>
    </recommendedName>
    <alternativeName>
        <fullName evidence="14">Mitochondrial deadenylase</fullName>
    </alternativeName>
</protein>
<dbReference type="OMA" id="FRLKSAC"/>
<keyword evidence="7" id="KW-0479">Metal-binding</keyword>
<evidence type="ECO:0000256" key="11">
    <source>
        <dbReference type="ARBA" id="ARBA00022946"/>
    </source>
</evidence>
<comment type="cofactor">
    <cofactor evidence="1">
        <name>Mg(2+)</name>
        <dbReference type="ChEBI" id="CHEBI:18420"/>
    </cofactor>
</comment>
<keyword evidence="12" id="KW-0496">Mitochondrion</keyword>
<name>H3DJE5_TETNG</name>
<feature type="domain" description="Endonuclease/exonuclease/phosphatase" evidence="16">
    <location>
        <begin position="275"/>
        <end position="578"/>
    </location>
</feature>
<dbReference type="Proteomes" id="UP000007303">
    <property type="component" value="Unassembled WGS sequence"/>
</dbReference>
<evidence type="ECO:0000256" key="1">
    <source>
        <dbReference type="ARBA" id="ARBA00001946"/>
    </source>
</evidence>
<keyword evidence="6" id="KW-0540">Nuclease</keyword>
<keyword evidence="11" id="KW-0809">Transit peptide</keyword>
<evidence type="ECO:0000313" key="19">
    <source>
        <dbReference type="Proteomes" id="UP000007303"/>
    </source>
</evidence>
<evidence type="ECO:0000256" key="3">
    <source>
        <dbReference type="ARBA" id="ARBA00010774"/>
    </source>
</evidence>
<sequence>MLKYLSSALVLLPCRVRVSLSRTFARTGPLMGSLEPAVVRCLPGEPKLTISFCLDGSHKHMLRDQGELGKVLARISNGIAKGQGKAKEAKKNRGQQPCGPQEPTLVKLYHDGAEVDEAVPNSEAWKDGAVLQVGGVKYSVQRNPPTLTVAELPASMLAGYPVCPKLAVEFGSLQDCQYSWYKDRPSAMSSDSAGDGSAPDSGWVKVGDTRVYVPSNRDVGCRLRLVCTPRDGARGPSKELLLLGAVEAGPGTCTFDTRHMYTVKGTAWPTVRVVSYNVLADVYAQTELSKTVLYPYCAPYALQLDYRQNLIKKELSGYNADIVCLQEVDKGVFADSLTPALDAFGLDGVFRIKDKQHEGLATFYRRSRFRLLSQHDVVLSVALTSHHIHSELLESISANGALKEKMLKRSTSLQVSVLEDLTVPGRKVCVANTHLYWHPKGGNIRLFQMGVALKHLSHVISEAAPGAPLVFCGDFNSSPDSGVFRLMTEAAVPQQHADWSSSGPDESCSTELLSAFPPFLSACAQPAYTNYVGGFHGCLDYIFIQPHKMQVEQVIPLPTHQEVTTYAALPSVAHPSDHIALVCDLRWA</sequence>
<keyword evidence="9" id="KW-0269">Exonuclease</keyword>
<dbReference type="GO" id="GO:0005759">
    <property type="term" value="C:mitochondrial matrix"/>
    <property type="evidence" value="ECO:0007669"/>
    <property type="project" value="UniProtKB-SubCell"/>
</dbReference>
<dbReference type="Pfam" id="PF03372">
    <property type="entry name" value="Exo_endo_phos"/>
    <property type="match status" value="1"/>
</dbReference>
<dbReference type="InterPro" id="IPR036691">
    <property type="entry name" value="Endo/exonu/phosph_ase_sf"/>
</dbReference>
<evidence type="ECO:0000256" key="2">
    <source>
        <dbReference type="ARBA" id="ARBA00004305"/>
    </source>
</evidence>
<evidence type="ECO:0000313" key="18">
    <source>
        <dbReference type="Ensembl" id="ENSTNIP00000020641.1"/>
    </source>
</evidence>
<dbReference type="InterPro" id="IPR005135">
    <property type="entry name" value="Endo/exonuclease/phosphatase"/>
</dbReference>
<dbReference type="Ensembl" id="ENSTNIT00000020874.1">
    <property type="protein sequence ID" value="ENSTNIP00000020641.1"/>
    <property type="gene ID" value="ENSTNIG00000017497.1"/>
</dbReference>
<dbReference type="GeneTree" id="ENSGT00940000157205"/>
<accession>H3DJE5</accession>
<dbReference type="InterPro" id="IPR050410">
    <property type="entry name" value="CCR4/nocturin_mRNA_transcr"/>
</dbReference>
<keyword evidence="19" id="KW-1185">Reference proteome</keyword>
<dbReference type="GO" id="GO:0004535">
    <property type="term" value="F:poly(A)-specific ribonuclease activity"/>
    <property type="evidence" value="ECO:0007669"/>
    <property type="project" value="UniProtKB-ARBA"/>
</dbReference>